<evidence type="ECO:0000313" key="1">
    <source>
        <dbReference type="EMBL" id="CAG6569177.1"/>
    </source>
</evidence>
<proteinExistence type="predicted"/>
<name>A0A8D8JEW1_CULPI</name>
<reference evidence="1" key="1">
    <citation type="submission" date="2021-05" db="EMBL/GenBank/DDBJ databases">
        <authorList>
            <person name="Alioto T."/>
            <person name="Alioto T."/>
            <person name="Gomez Garrido J."/>
        </authorList>
    </citation>
    <scope>NUCLEOTIDE SEQUENCE</scope>
</reference>
<dbReference type="AlphaFoldDB" id="A0A8D8JEW1"/>
<dbReference type="EMBL" id="HBUE01175710">
    <property type="protein sequence ID" value="CAG6517649.1"/>
    <property type="molecule type" value="Transcribed_RNA"/>
</dbReference>
<dbReference type="EMBL" id="HBUE01281243">
    <property type="protein sequence ID" value="CAG6569177.1"/>
    <property type="molecule type" value="Transcribed_RNA"/>
</dbReference>
<dbReference type="EMBL" id="HBUE01281242">
    <property type="protein sequence ID" value="CAG6569176.1"/>
    <property type="molecule type" value="Transcribed_RNA"/>
</dbReference>
<sequence length="130" mass="14780">MIHGRNIPKVAENRRSTPSHNLGVIPAWSPAGLFNKRRELNRNMLGQAPNKLSHAIYCGKFDTETNNYADMIEHARVKKFDSSMVRSFEYATCQLHWCVRLVSLCCTIKLFFFLVADSPRGRSLPPLSSV</sequence>
<organism evidence="1">
    <name type="scientific">Culex pipiens</name>
    <name type="common">House mosquito</name>
    <dbReference type="NCBI Taxonomy" id="7175"/>
    <lineage>
        <taxon>Eukaryota</taxon>
        <taxon>Metazoa</taxon>
        <taxon>Ecdysozoa</taxon>
        <taxon>Arthropoda</taxon>
        <taxon>Hexapoda</taxon>
        <taxon>Insecta</taxon>
        <taxon>Pterygota</taxon>
        <taxon>Neoptera</taxon>
        <taxon>Endopterygota</taxon>
        <taxon>Diptera</taxon>
        <taxon>Nematocera</taxon>
        <taxon>Culicoidea</taxon>
        <taxon>Culicidae</taxon>
        <taxon>Culicinae</taxon>
        <taxon>Culicini</taxon>
        <taxon>Culex</taxon>
        <taxon>Culex</taxon>
    </lineage>
</organism>
<dbReference type="EMBL" id="HBUE01175711">
    <property type="protein sequence ID" value="CAG6517650.1"/>
    <property type="molecule type" value="Transcribed_RNA"/>
</dbReference>
<accession>A0A8D8JEW1</accession>
<protein>
    <submittedName>
        <fullName evidence="1">(northern house mosquito) hypothetical protein</fullName>
    </submittedName>
</protein>